<gene>
    <name evidence="1" type="ORF">Tco_1028954</name>
</gene>
<dbReference type="Proteomes" id="UP001151760">
    <property type="component" value="Unassembled WGS sequence"/>
</dbReference>
<name>A0ABQ5G3K6_9ASTR</name>
<reference evidence="1" key="1">
    <citation type="journal article" date="2022" name="Int. J. Mol. Sci.">
        <title>Draft Genome of Tanacetum Coccineum: Genomic Comparison of Closely Related Tanacetum-Family Plants.</title>
        <authorList>
            <person name="Yamashiro T."/>
            <person name="Shiraishi A."/>
            <person name="Nakayama K."/>
            <person name="Satake H."/>
        </authorList>
    </citation>
    <scope>NUCLEOTIDE SEQUENCE</scope>
</reference>
<protein>
    <submittedName>
        <fullName evidence="1">Uncharacterized protein</fullName>
    </submittedName>
</protein>
<accession>A0ABQ5G3K6</accession>
<evidence type="ECO:0000313" key="2">
    <source>
        <dbReference type="Proteomes" id="UP001151760"/>
    </source>
</evidence>
<dbReference type="EMBL" id="BQNB010018009">
    <property type="protein sequence ID" value="GJT69668.1"/>
    <property type="molecule type" value="Genomic_DNA"/>
</dbReference>
<keyword evidence="2" id="KW-1185">Reference proteome</keyword>
<organism evidence="1 2">
    <name type="scientific">Tanacetum coccineum</name>
    <dbReference type="NCBI Taxonomy" id="301880"/>
    <lineage>
        <taxon>Eukaryota</taxon>
        <taxon>Viridiplantae</taxon>
        <taxon>Streptophyta</taxon>
        <taxon>Embryophyta</taxon>
        <taxon>Tracheophyta</taxon>
        <taxon>Spermatophyta</taxon>
        <taxon>Magnoliopsida</taxon>
        <taxon>eudicotyledons</taxon>
        <taxon>Gunneridae</taxon>
        <taxon>Pentapetalae</taxon>
        <taxon>asterids</taxon>
        <taxon>campanulids</taxon>
        <taxon>Asterales</taxon>
        <taxon>Asteraceae</taxon>
        <taxon>Asteroideae</taxon>
        <taxon>Anthemideae</taxon>
        <taxon>Anthemidinae</taxon>
        <taxon>Tanacetum</taxon>
    </lineage>
</organism>
<evidence type="ECO:0000313" key="1">
    <source>
        <dbReference type="EMBL" id="GJT69668.1"/>
    </source>
</evidence>
<reference evidence="1" key="2">
    <citation type="submission" date="2022-01" db="EMBL/GenBank/DDBJ databases">
        <authorList>
            <person name="Yamashiro T."/>
            <person name="Shiraishi A."/>
            <person name="Satake H."/>
            <person name="Nakayama K."/>
        </authorList>
    </citation>
    <scope>NUCLEOTIDE SEQUENCE</scope>
</reference>
<comment type="caution">
    <text evidence="1">The sequence shown here is derived from an EMBL/GenBank/DDBJ whole genome shotgun (WGS) entry which is preliminary data.</text>
</comment>
<sequence length="141" mass="15346">MHDDDDPLMYVDPGGVLQIGYEVEDDDVHVSFKEVNHLGRKLKCYTTCLEAGNTTSLDLAVIVGRKVTGYAWMTMSIAHEVAASELKAIADARTTSMEGLGLSVVGDVHVSVASIGPLFSGTVMYANFVYLYLKPLQQFVN</sequence>
<proteinExistence type="predicted"/>